<dbReference type="Pfam" id="PF00078">
    <property type="entry name" value="RVT_1"/>
    <property type="match status" value="1"/>
</dbReference>
<protein>
    <submittedName>
        <fullName evidence="2">Retron-type reverse transcriptase</fullName>
    </submittedName>
</protein>
<proteinExistence type="predicted"/>
<keyword evidence="2" id="KW-0548">Nucleotidyltransferase</keyword>
<dbReference type="SUPFAM" id="SSF56672">
    <property type="entry name" value="DNA/RNA polymerases"/>
    <property type="match status" value="1"/>
</dbReference>
<dbReference type="PANTHER" id="PTHR34047">
    <property type="entry name" value="NUCLEAR INTRON MATURASE 1, MITOCHONDRIAL-RELATED"/>
    <property type="match status" value="1"/>
</dbReference>
<evidence type="ECO:0000313" key="3">
    <source>
        <dbReference type="Proteomes" id="UP000034922"/>
    </source>
</evidence>
<sequence length="333" mass="38946">MILYEDLISLPRLLQAWEAFRREKTNKRDVQAFSLHLEDNLFALHTALKRETYRHGAYESFWVNDPKRRHIHKACVTDRVLHHLLYTYLYELFDPMFIHDSYSCRLDKGTHKGVVRLVAFARKESANYTKDCWALQFDIKQFFASADHTILKQLLTKKISDERILRLLAKVIDSFHAATGPGKGIPLGNLTSQIFANIYLHELDQYMKHILKTQFYIRYADDGVVLAASKPHLIGLIIPISDFLQKYLLLSLHPRKVTVRKLSWGIDFLGYIVLPHYVLPRTKTKRRLLKRVREADQSESSNQMIESYLGYLSHVKANKLQELVKHIVYGKLL</sequence>
<dbReference type="InterPro" id="IPR000477">
    <property type="entry name" value="RT_dom"/>
</dbReference>
<dbReference type="PROSITE" id="PS50878">
    <property type="entry name" value="RT_POL"/>
    <property type="match status" value="1"/>
</dbReference>
<organism evidence="2 3">
    <name type="scientific">Candidatus Woesebacteria bacterium GW2011_GWC2_45_9</name>
    <dbReference type="NCBI Taxonomy" id="1618589"/>
    <lineage>
        <taxon>Bacteria</taxon>
        <taxon>Candidatus Woeseibacteriota</taxon>
    </lineage>
</organism>
<reference evidence="2 3" key="1">
    <citation type="journal article" date="2015" name="Nature">
        <title>rRNA introns, odd ribosomes, and small enigmatic genomes across a large radiation of phyla.</title>
        <authorList>
            <person name="Brown C.T."/>
            <person name="Hug L.A."/>
            <person name="Thomas B.C."/>
            <person name="Sharon I."/>
            <person name="Castelle C.J."/>
            <person name="Singh A."/>
            <person name="Wilkins M.J."/>
            <person name="Williams K.H."/>
            <person name="Banfield J.F."/>
        </authorList>
    </citation>
    <scope>NUCLEOTIDE SEQUENCE [LARGE SCALE GENOMIC DNA]</scope>
</reference>
<evidence type="ECO:0000313" key="2">
    <source>
        <dbReference type="EMBL" id="KKU16989.1"/>
    </source>
</evidence>
<dbReference type="CDD" id="cd01651">
    <property type="entry name" value="RT_G2_intron"/>
    <property type="match status" value="1"/>
</dbReference>
<dbReference type="InterPro" id="IPR051083">
    <property type="entry name" value="GrpII_Intron_Splice-Mob/Def"/>
</dbReference>
<feature type="domain" description="Reverse transcriptase" evidence="1">
    <location>
        <begin position="1"/>
        <end position="273"/>
    </location>
</feature>
<dbReference type="Proteomes" id="UP000034922">
    <property type="component" value="Unassembled WGS sequence"/>
</dbReference>
<dbReference type="AlphaFoldDB" id="A0A0G1N8T4"/>
<dbReference type="PANTHER" id="PTHR34047:SF8">
    <property type="entry name" value="PROTEIN YKFC"/>
    <property type="match status" value="1"/>
</dbReference>
<dbReference type="InterPro" id="IPR043502">
    <property type="entry name" value="DNA/RNA_pol_sf"/>
</dbReference>
<gene>
    <name evidence="2" type="ORF">UX25_C0019G0002</name>
</gene>
<keyword evidence="2" id="KW-0808">Transferase</keyword>
<name>A0A0G1N8T4_9BACT</name>
<keyword evidence="2" id="KW-0695">RNA-directed DNA polymerase</keyword>
<dbReference type="STRING" id="1618589.UX25_C0019G0002"/>
<dbReference type="EMBL" id="LCLM01000019">
    <property type="protein sequence ID" value="KKU16989.1"/>
    <property type="molecule type" value="Genomic_DNA"/>
</dbReference>
<dbReference type="GO" id="GO:0003964">
    <property type="term" value="F:RNA-directed DNA polymerase activity"/>
    <property type="evidence" value="ECO:0007669"/>
    <property type="project" value="UniProtKB-KW"/>
</dbReference>
<evidence type="ECO:0000259" key="1">
    <source>
        <dbReference type="PROSITE" id="PS50878"/>
    </source>
</evidence>
<dbReference type="PATRIC" id="fig|1618589.3.peg.327"/>
<accession>A0A0G1N8T4</accession>
<comment type="caution">
    <text evidence="2">The sequence shown here is derived from an EMBL/GenBank/DDBJ whole genome shotgun (WGS) entry which is preliminary data.</text>
</comment>